<proteinExistence type="predicted"/>
<name>A0A6C0F4S1_9ZZZZ</name>
<sequence length="77" mass="9025">MCLQLQLSFLTNGEKQDIMTCPPLNDKLREIRQDILQKRGNNVSQPFLHEIESLIKSRDKGYPKVMKKPVKNRCKQI</sequence>
<dbReference type="EMBL" id="MN738786">
    <property type="protein sequence ID" value="QHT36747.1"/>
    <property type="molecule type" value="Genomic_DNA"/>
</dbReference>
<organism evidence="1">
    <name type="scientific">viral metagenome</name>
    <dbReference type="NCBI Taxonomy" id="1070528"/>
    <lineage>
        <taxon>unclassified sequences</taxon>
        <taxon>metagenomes</taxon>
        <taxon>organismal metagenomes</taxon>
    </lineage>
</organism>
<reference evidence="1" key="1">
    <citation type="journal article" date="2020" name="Nature">
        <title>Giant virus diversity and host interactions through global metagenomics.</title>
        <authorList>
            <person name="Schulz F."/>
            <person name="Roux S."/>
            <person name="Paez-Espino D."/>
            <person name="Jungbluth S."/>
            <person name="Walsh D.A."/>
            <person name="Denef V.J."/>
            <person name="McMahon K.D."/>
            <person name="Konstantinidis K.T."/>
            <person name="Eloe-Fadrosh E.A."/>
            <person name="Kyrpides N.C."/>
            <person name="Woyke T."/>
        </authorList>
    </citation>
    <scope>NUCLEOTIDE SEQUENCE</scope>
    <source>
        <strain evidence="1">GVMAG-S-ERX555967-130</strain>
    </source>
</reference>
<accession>A0A6C0F4S1</accession>
<protein>
    <submittedName>
        <fullName evidence="1">Uncharacterized protein</fullName>
    </submittedName>
</protein>
<dbReference type="AlphaFoldDB" id="A0A6C0F4S1"/>
<evidence type="ECO:0000313" key="1">
    <source>
        <dbReference type="EMBL" id="QHT36747.1"/>
    </source>
</evidence>